<gene>
    <name evidence="1" type="ORF">C5E45_04280</name>
</gene>
<dbReference type="Proteomes" id="UP000239874">
    <property type="component" value="Unassembled WGS sequence"/>
</dbReference>
<organism evidence="1 2">
    <name type="scientific">Nocardia nova</name>
    <dbReference type="NCBI Taxonomy" id="37330"/>
    <lineage>
        <taxon>Bacteria</taxon>
        <taxon>Bacillati</taxon>
        <taxon>Actinomycetota</taxon>
        <taxon>Actinomycetes</taxon>
        <taxon>Mycobacteriales</taxon>
        <taxon>Nocardiaceae</taxon>
        <taxon>Nocardia</taxon>
    </lineage>
</organism>
<proteinExistence type="predicted"/>
<protein>
    <submittedName>
        <fullName evidence="1">Uncharacterized protein</fullName>
    </submittedName>
</protein>
<name>A0A2S6AVV3_9NOCA</name>
<dbReference type="EMBL" id="PSZC01000002">
    <property type="protein sequence ID" value="PPJ39375.1"/>
    <property type="molecule type" value="Genomic_DNA"/>
</dbReference>
<dbReference type="AlphaFoldDB" id="A0A2S6AVV3"/>
<sequence length="68" mass="7407">MSAGSATSRHTVVLTTRRIEPVRAGEKHLMWSWPIAASGCKHTVGVAIPTPKGDLCVLSEALWVEPRR</sequence>
<reference evidence="1 2" key="1">
    <citation type="submission" date="2018-02" db="EMBL/GenBank/DDBJ databases">
        <title>8 Nocardia nova and 1 Nocardia cyriacigeorgica strain used for evolution to TMP-SMX.</title>
        <authorList>
            <person name="Mehta H."/>
            <person name="Weng J."/>
            <person name="Shamoo Y."/>
        </authorList>
    </citation>
    <scope>NUCLEOTIDE SEQUENCE [LARGE SCALE GENOMIC DNA]</scope>
    <source>
        <strain evidence="1 2">MDA3139</strain>
    </source>
</reference>
<accession>A0A2S6AVV3</accession>
<dbReference type="Gene3D" id="3.10.129.10">
    <property type="entry name" value="Hotdog Thioesterase"/>
    <property type="match status" value="1"/>
</dbReference>
<evidence type="ECO:0000313" key="2">
    <source>
        <dbReference type="Proteomes" id="UP000239874"/>
    </source>
</evidence>
<evidence type="ECO:0000313" key="1">
    <source>
        <dbReference type="EMBL" id="PPJ39375.1"/>
    </source>
</evidence>
<comment type="caution">
    <text evidence="1">The sequence shown here is derived from an EMBL/GenBank/DDBJ whole genome shotgun (WGS) entry which is preliminary data.</text>
</comment>